<keyword evidence="1" id="KW-0812">Transmembrane</keyword>
<evidence type="ECO:0000313" key="4">
    <source>
        <dbReference type="Proteomes" id="UP000001029"/>
    </source>
</evidence>
<dbReference type="KEGG" id="emi:Emin_0560"/>
<accession>B2KBY8</accession>
<reference evidence="3 4" key="1">
    <citation type="journal article" date="2009" name="Appl. Environ. Microbiol.">
        <title>Genomic analysis of 'Elusimicrobium minutum,' the first cultivated representative of the phylum 'Elusimicrobia' (formerly termite group 1).</title>
        <authorList>
            <person name="Herlemann D.P.R."/>
            <person name="Geissinger O."/>
            <person name="Ikeda-Ohtsubo W."/>
            <person name="Kunin V."/>
            <person name="Sun H."/>
            <person name="Lapidus A."/>
            <person name="Hugenholtz P."/>
            <person name="Brune A."/>
        </authorList>
    </citation>
    <scope>NUCLEOTIDE SEQUENCE [LARGE SCALE GENOMIC DNA]</scope>
    <source>
        <strain evidence="3 4">Pei191</strain>
    </source>
</reference>
<dbReference type="HOGENOM" id="CLU_086327_2_0_0"/>
<dbReference type="AlphaFoldDB" id="B2KBY8"/>
<feature type="domain" description="DUF374" evidence="2">
    <location>
        <begin position="73"/>
        <end position="139"/>
    </location>
</feature>
<dbReference type="InterPro" id="IPR007172">
    <property type="entry name" value="DUF374"/>
</dbReference>
<evidence type="ECO:0000256" key="1">
    <source>
        <dbReference type="SAM" id="Phobius"/>
    </source>
</evidence>
<protein>
    <submittedName>
        <fullName evidence="3">Uncharacterized protein conserved in bacteria DUF374</fullName>
    </submittedName>
</protein>
<dbReference type="EMBL" id="CP001055">
    <property type="protein sequence ID" value="ACC98115.1"/>
    <property type="molecule type" value="Genomic_DNA"/>
</dbReference>
<gene>
    <name evidence="3" type="ordered locus">Emin_0560</name>
</gene>
<evidence type="ECO:0000313" key="3">
    <source>
        <dbReference type="EMBL" id="ACC98115.1"/>
    </source>
</evidence>
<dbReference type="OrthoDB" id="9810508at2"/>
<dbReference type="Pfam" id="PF04028">
    <property type="entry name" value="DUF374"/>
    <property type="match status" value="1"/>
</dbReference>
<feature type="transmembrane region" description="Helical" evidence="1">
    <location>
        <begin position="20"/>
        <end position="37"/>
    </location>
</feature>
<dbReference type="Proteomes" id="UP000001029">
    <property type="component" value="Chromosome"/>
</dbReference>
<sequence length="225" mass="25497">MRKISSTKTSIKSPHRSMKYVIVSYFIYLASCFMGWTTRTKFHKTKEFEEWDKSGKNYIYAIWHNQQAFLLYPYRGQRICVLISLSKDGEYIARVLPKFKMKAVRGSTSKGGANALRNLIDLSQAGYHPMITPDGPRGPIYKVQQGVIYLALKTGLPIVPVGAGLSNKFTVRSWDKMRIPLPFGKCALVYGNMIHVSKEDDKAQIKLKLELELNAATLKAEQLVS</sequence>
<evidence type="ECO:0000259" key="2">
    <source>
        <dbReference type="Pfam" id="PF04028"/>
    </source>
</evidence>
<organism evidence="3 4">
    <name type="scientific">Elusimicrobium minutum (strain Pei191)</name>
    <dbReference type="NCBI Taxonomy" id="445932"/>
    <lineage>
        <taxon>Bacteria</taxon>
        <taxon>Pseudomonadati</taxon>
        <taxon>Elusimicrobiota</taxon>
        <taxon>Elusimicrobia</taxon>
        <taxon>Elusimicrobiales</taxon>
        <taxon>Elusimicrobiaceae</taxon>
        <taxon>Elusimicrobium</taxon>
    </lineage>
</organism>
<dbReference type="CDD" id="cd07983">
    <property type="entry name" value="LPLAT_DUF374-like"/>
    <property type="match status" value="1"/>
</dbReference>
<dbReference type="STRING" id="445932.Emin_0560"/>
<keyword evidence="1" id="KW-1133">Transmembrane helix</keyword>
<keyword evidence="4" id="KW-1185">Reference proteome</keyword>
<proteinExistence type="predicted"/>
<dbReference type="RefSeq" id="WP_012414730.1">
    <property type="nucleotide sequence ID" value="NC_010644.1"/>
</dbReference>
<name>B2KBY8_ELUMP</name>
<keyword evidence="1" id="KW-0472">Membrane</keyword>